<organism evidence="2 3">
    <name type="scientific">Terriglobus roseus</name>
    <dbReference type="NCBI Taxonomy" id="392734"/>
    <lineage>
        <taxon>Bacteria</taxon>
        <taxon>Pseudomonadati</taxon>
        <taxon>Acidobacteriota</taxon>
        <taxon>Terriglobia</taxon>
        <taxon>Terriglobales</taxon>
        <taxon>Acidobacteriaceae</taxon>
        <taxon>Terriglobus</taxon>
    </lineage>
</organism>
<proteinExistence type="predicted"/>
<keyword evidence="1" id="KW-0732">Signal</keyword>
<gene>
    <name evidence="2" type="ORF">SAMN05443244_0309</name>
</gene>
<sequence length="218" mass="23724">MVVKRTLWLLPLLTLTPVHSVSQQPTGYQLAGTAINTTSSSDPIAAPIQIVVRGDDCKLTVSPPLTGSGVCIIKNFVPASGQIEIISLGPPIIAWSGVIKGNFASGTYKIDNGSQTGYFYTALLGQPLVITSPQSVTNIPVRRSMCTPAVESSISGEVEGWSGETIFKLDNGQIWQQAEYDYNYFYEYHPDVTIYETTSGCRMKVEDEGETLLVKRIK</sequence>
<name>A0A1H4J2K1_9BACT</name>
<dbReference type="EMBL" id="FNSD01000001">
    <property type="protein sequence ID" value="SEB40441.1"/>
    <property type="molecule type" value="Genomic_DNA"/>
</dbReference>
<feature type="signal peptide" evidence="1">
    <location>
        <begin position="1"/>
        <end position="20"/>
    </location>
</feature>
<reference evidence="2 3" key="1">
    <citation type="submission" date="2016-10" db="EMBL/GenBank/DDBJ databases">
        <authorList>
            <person name="de Groot N.N."/>
        </authorList>
    </citation>
    <scope>NUCLEOTIDE SEQUENCE [LARGE SCALE GENOMIC DNA]</scope>
    <source>
        <strain evidence="2 3">AB35.6</strain>
    </source>
</reference>
<dbReference type="Proteomes" id="UP000182409">
    <property type="component" value="Unassembled WGS sequence"/>
</dbReference>
<dbReference type="AlphaFoldDB" id="A0A1H4J2K1"/>
<evidence type="ECO:0000313" key="3">
    <source>
        <dbReference type="Proteomes" id="UP000182409"/>
    </source>
</evidence>
<evidence type="ECO:0000313" key="2">
    <source>
        <dbReference type="EMBL" id="SEB40441.1"/>
    </source>
</evidence>
<accession>A0A1H4J2K1</accession>
<protein>
    <submittedName>
        <fullName evidence="2">Uncharacterized protein</fullName>
    </submittedName>
</protein>
<feature type="chain" id="PRO_5010169102" evidence="1">
    <location>
        <begin position="21"/>
        <end position="218"/>
    </location>
</feature>
<evidence type="ECO:0000256" key="1">
    <source>
        <dbReference type="SAM" id="SignalP"/>
    </source>
</evidence>